<dbReference type="PANTHER" id="PTHR42987">
    <property type="entry name" value="PEPTIDASE S49"/>
    <property type="match status" value="1"/>
</dbReference>
<evidence type="ECO:0000259" key="6">
    <source>
        <dbReference type="Pfam" id="PF01343"/>
    </source>
</evidence>
<evidence type="ECO:0000256" key="1">
    <source>
        <dbReference type="ARBA" id="ARBA00008683"/>
    </source>
</evidence>
<keyword evidence="2 7" id="KW-0645">Protease</keyword>
<dbReference type="PANTHER" id="PTHR42987:SF6">
    <property type="entry name" value="PROTEINASE IV"/>
    <property type="match status" value="1"/>
</dbReference>
<keyword evidence="4" id="KW-0720">Serine protease</keyword>
<keyword evidence="3 7" id="KW-0378">Hydrolase</keyword>
<proteinExistence type="inferred from homology"/>
<keyword evidence="8" id="KW-1185">Reference proteome</keyword>
<dbReference type="CDD" id="cd07023">
    <property type="entry name" value="S49_Sppa_N_C"/>
    <property type="match status" value="1"/>
</dbReference>
<dbReference type="Gene3D" id="3.90.226.10">
    <property type="entry name" value="2-enoyl-CoA Hydratase, Chain A, domain 1"/>
    <property type="match status" value="1"/>
</dbReference>
<evidence type="ECO:0000256" key="4">
    <source>
        <dbReference type="ARBA" id="ARBA00022825"/>
    </source>
</evidence>
<accession>A0ABU0J1M0</accession>
<dbReference type="InterPro" id="IPR029045">
    <property type="entry name" value="ClpP/crotonase-like_dom_sf"/>
</dbReference>
<evidence type="ECO:0000256" key="5">
    <source>
        <dbReference type="SAM" id="Phobius"/>
    </source>
</evidence>
<reference evidence="7 8" key="1">
    <citation type="submission" date="2023-07" db="EMBL/GenBank/DDBJ databases">
        <title>Genomic Encyclopedia of Type Strains, Phase IV (KMG-IV): sequencing the most valuable type-strain genomes for metagenomic binning, comparative biology and taxonomic classification.</title>
        <authorList>
            <person name="Goeker M."/>
        </authorList>
    </citation>
    <scope>NUCLEOTIDE SEQUENCE [LARGE SCALE GENOMIC DNA]</scope>
    <source>
        <strain evidence="7 8">DSM 19619</strain>
    </source>
</reference>
<dbReference type="EC" id="3.4.21.-" evidence="7"/>
<dbReference type="Pfam" id="PF01343">
    <property type="entry name" value="Peptidase_S49"/>
    <property type="match status" value="1"/>
</dbReference>
<name>A0ABU0J1M0_9HYPH</name>
<dbReference type="InterPro" id="IPR047272">
    <property type="entry name" value="S49_SppA_C"/>
</dbReference>
<feature type="domain" description="Peptidase S49" evidence="6">
    <location>
        <begin position="107"/>
        <end position="257"/>
    </location>
</feature>
<evidence type="ECO:0000313" key="7">
    <source>
        <dbReference type="EMBL" id="MDQ0468141.1"/>
    </source>
</evidence>
<keyword evidence="5" id="KW-0472">Membrane</keyword>
<dbReference type="EMBL" id="JAUSVX010000001">
    <property type="protein sequence ID" value="MDQ0468141.1"/>
    <property type="molecule type" value="Genomic_DNA"/>
</dbReference>
<evidence type="ECO:0000256" key="3">
    <source>
        <dbReference type="ARBA" id="ARBA00022801"/>
    </source>
</evidence>
<dbReference type="RefSeq" id="WP_307268800.1">
    <property type="nucleotide sequence ID" value="NZ_JAUSVX010000001.1"/>
</dbReference>
<dbReference type="InterPro" id="IPR002142">
    <property type="entry name" value="Peptidase_S49"/>
</dbReference>
<dbReference type="Gene3D" id="6.20.330.10">
    <property type="match status" value="1"/>
</dbReference>
<keyword evidence="5" id="KW-1133">Transmembrane helix</keyword>
<dbReference type="SUPFAM" id="SSF52096">
    <property type="entry name" value="ClpP/crotonase"/>
    <property type="match status" value="1"/>
</dbReference>
<feature type="transmembrane region" description="Helical" evidence="5">
    <location>
        <begin position="20"/>
        <end position="40"/>
    </location>
</feature>
<dbReference type="GO" id="GO:0008233">
    <property type="term" value="F:peptidase activity"/>
    <property type="evidence" value="ECO:0007669"/>
    <property type="project" value="UniProtKB-KW"/>
</dbReference>
<protein>
    <submittedName>
        <fullName evidence="7">Protease-4</fullName>
        <ecNumber evidence="7">3.4.21.-</ecNumber>
    </submittedName>
</protein>
<evidence type="ECO:0000256" key="2">
    <source>
        <dbReference type="ARBA" id="ARBA00022670"/>
    </source>
</evidence>
<gene>
    <name evidence="7" type="ORF">QO011_001136</name>
</gene>
<dbReference type="NCBIfam" id="TIGR00706">
    <property type="entry name" value="SppA_dom"/>
    <property type="match status" value="1"/>
</dbReference>
<evidence type="ECO:0000313" key="8">
    <source>
        <dbReference type="Proteomes" id="UP001242480"/>
    </source>
</evidence>
<comment type="caution">
    <text evidence="7">The sequence shown here is derived from an EMBL/GenBank/DDBJ whole genome shotgun (WGS) entry which is preliminary data.</text>
</comment>
<dbReference type="InterPro" id="IPR004635">
    <property type="entry name" value="Pept_S49_SppA"/>
</dbReference>
<sequence>MSLETDLLVDRRRLRRKLSLWRVAAFLAAAVALVAVLAVGGGKDLLNKRADHIARVKIAGFIGDQTANLKLFDDIADSSAKAVIVKINSPGGSTSGGEALFDGLRKLSGKKPTVAVIDGLGASAAYMAAIGTDHIVARRSALVGSIGVLVQFPNVGKLLDTIGVKMEEIKSSPLKAAPNGFEPTSPEAAAALASVVNDTYGWFKGLVKERRGYDDAALGVVSDGRIFTGKQALDLKLIDAIGDESAGIAWLEKDKGIAKDLPVQDWEKPSDSRSLFFAQALAALADKAGLPILGSLLASPTAPPGALDGLVSVWQPQAQK</sequence>
<comment type="similarity">
    <text evidence="1">Belongs to the peptidase S49 family.</text>
</comment>
<dbReference type="Proteomes" id="UP001242480">
    <property type="component" value="Unassembled WGS sequence"/>
</dbReference>
<organism evidence="7 8">
    <name type="scientific">Labrys wisconsinensis</name>
    <dbReference type="NCBI Taxonomy" id="425677"/>
    <lineage>
        <taxon>Bacteria</taxon>
        <taxon>Pseudomonadati</taxon>
        <taxon>Pseudomonadota</taxon>
        <taxon>Alphaproteobacteria</taxon>
        <taxon>Hyphomicrobiales</taxon>
        <taxon>Xanthobacteraceae</taxon>
        <taxon>Labrys</taxon>
    </lineage>
</organism>
<keyword evidence="5" id="KW-0812">Transmembrane</keyword>
<dbReference type="GO" id="GO:0006508">
    <property type="term" value="P:proteolysis"/>
    <property type="evidence" value="ECO:0007669"/>
    <property type="project" value="UniProtKB-KW"/>
</dbReference>